<protein>
    <submittedName>
        <fullName evidence="7">Rne/Rng family ribonuclease</fullName>
    </submittedName>
</protein>
<evidence type="ECO:0000256" key="3">
    <source>
        <dbReference type="ARBA" id="ARBA00022801"/>
    </source>
</evidence>
<evidence type="ECO:0000256" key="2">
    <source>
        <dbReference type="ARBA" id="ARBA00022723"/>
    </source>
</evidence>
<keyword evidence="2" id="KW-0479">Metal-binding</keyword>
<keyword evidence="8" id="KW-1185">Reference proteome</keyword>
<dbReference type="EMBL" id="JAKLTR010000023">
    <property type="protein sequence ID" value="MCG2617646.1"/>
    <property type="molecule type" value="Genomic_DNA"/>
</dbReference>
<dbReference type="InterPro" id="IPR004659">
    <property type="entry name" value="RNase_E/G"/>
</dbReference>
<evidence type="ECO:0000313" key="8">
    <source>
        <dbReference type="Proteomes" id="UP001165367"/>
    </source>
</evidence>
<keyword evidence="3" id="KW-0378">Hydrolase</keyword>
<sequence>MNKELIINAAPQGVEIALLEDRKLVELHSEKSDARFAVGDLYLGKVKKLIPGLNAAFVEVGFEKDAFLHYTDLSPYAKSLLKFTNLTVNDKSENGADFGKFENEAEIIKTGKINEVLGGKPNILVQILKEPIAAKGPRLSCEISLPGRFVVITPFNNIVAVSRKIHSSEERKRLQKIVEAIKPKNFGVIVRTAAEGKNTAELHEDLSALVEMWKTIQKNLKGAVAPAKVLSEQTKTNSILRDLLNADFNKIVVNDRTIFNDTKNYIQRIAPEKVDIVSYYQNGATIFDSFGITKQVKSSFGKTVNLNSGAYLIIEHTEALHVIDVNSGYKSVSNNQEQNALETNLEAADEIARQLRLRDLGGIIVVDFIDMKLPENKRKLMEKMEEFMSPDRAKHAVLPISKFGIMQITRQRMKPEVNINTQEICPSCNGTGKITSTLLLEDEIEKNLNYLITHKHKNLKLVVNPIMYAYLTKGWPWSTKMAKWKKKFGQKTRVEADTAYHLTEYKFFDQHDEEIKL</sequence>
<dbReference type="InterPro" id="IPR012340">
    <property type="entry name" value="NA-bd_OB-fold"/>
</dbReference>
<evidence type="ECO:0000256" key="5">
    <source>
        <dbReference type="ARBA" id="ARBA00022884"/>
    </source>
</evidence>
<dbReference type="CDD" id="cd04453">
    <property type="entry name" value="S1_RNase_E"/>
    <property type="match status" value="1"/>
</dbReference>
<comment type="caution">
    <text evidence="7">The sequence shown here is derived from an EMBL/GenBank/DDBJ whole genome shotgun (WGS) entry which is preliminary data.</text>
</comment>
<dbReference type="RefSeq" id="WP_237876446.1">
    <property type="nucleotide sequence ID" value="NZ_JAKLTR010000023.1"/>
</dbReference>
<gene>
    <name evidence="7" type="ORF">LZZ85_25320</name>
</gene>
<dbReference type="Pfam" id="PF10150">
    <property type="entry name" value="RNase_E_G"/>
    <property type="match status" value="1"/>
</dbReference>
<keyword evidence="4" id="KW-0460">Magnesium</keyword>
<dbReference type="InterPro" id="IPR019307">
    <property type="entry name" value="RNA-bd_AU-1/RNase_E/G"/>
</dbReference>
<dbReference type="Proteomes" id="UP001165367">
    <property type="component" value="Unassembled WGS sequence"/>
</dbReference>
<comment type="cofactor">
    <cofactor evidence="1">
        <name>Mg(2+)</name>
        <dbReference type="ChEBI" id="CHEBI:18420"/>
    </cofactor>
</comment>
<accession>A0ABS9KZ76</accession>
<proteinExistence type="predicted"/>
<evidence type="ECO:0000256" key="4">
    <source>
        <dbReference type="ARBA" id="ARBA00022842"/>
    </source>
</evidence>
<dbReference type="NCBIfam" id="TIGR00757">
    <property type="entry name" value="RNaseEG"/>
    <property type="match status" value="1"/>
</dbReference>
<dbReference type="PANTHER" id="PTHR30001:SF0">
    <property type="entry name" value="RIBONUCLEASE G"/>
    <property type="match status" value="1"/>
</dbReference>
<dbReference type="PANTHER" id="PTHR30001">
    <property type="entry name" value="RIBONUCLEASE"/>
    <property type="match status" value="1"/>
</dbReference>
<dbReference type="SUPFAM" id="SSF50249">
    <property type="entry name" value="Nucleic acid-binding proteins"/>
    <property type="match status" value="1"/>
</dbReference>
<reference evidence="7" key="1">
    <citation type="submission" date="2022-01" db="EMBL/GenBank/DDBJ databases">
        <authorList>
            <person name="Jo J.-H."/>
            <person name="Im W.-T."/>
        </authorList>
    </citation>
    <scope>NUCLEOTIDE SEQUENCE</scope>
    <source>
        <strain evidence="7">NA20</strain>
    </source>
</reference>
<evidence type="ECO:0000313" key="7">
    <source>
        <dbReference type="EMBL" id="MCG2617646.1"/>
    </source>
</evidence>
<evidence type="ECO:0000256" key="1">
    <source>
        <dbReference type="ARBA" id="ARBA00001946"/>
    </source>
</evidence>
<evidence type="ECO:0000259" key="6">
    <source>
        <dbReference type="Pfam" id="PF10150"/>
    </source>
</evidence>
<dbReference type="Gene3D" id="2.40.50.140">
    <property type="entry name" value="Nucleic acid-binding proteins"/>
    <property type="match status" value="1"/>
</dbReference>
<organism evidence="7 8">
    <name type="scientific">Terrimonas ginsenosidimutans</name>
    <dbReference type="NCBI Taxonomy" id="2908004"/>
    <lineage>
        <taxon>Bacteria</taxon>
        <taxon>Pseudomonadati</taxon>
        <taxon>Bacteroidota</taxon>
        <taxon>Chitinophagia</taxon>
        <taxon>Chitinophagales</taxon>
        <taxon>Chitinophagaceae</taxon>
        <taxon>Terrimonas</taxon>
    </lineage>
</organism>
<name>A0ABS9KZ76_9BACT</name>
<keyword evidence="5" id="KW-0694">RNA-binding</keyword>
<feature type="domain" description="RNA-binding protein AU-1/Ribonuclease E/G" evidence="6">
    <location>
        <begin position="144"/>
        <end position="413"/>
    </location>
</feature>